<comment type="subcellular location">
    <subcellularLocation>
        <location evidence="1">Membrane</location>
        <topology evidence="1">Multi-pass membrane protein</topology>
    </subcellularLocation>
</comment>
<proteinExistence type="inferred from homology"/>
<keyword evidence="6 7" id="KW-0012">Acyltransferase</keyword>
<dbReference type="PROSITE" id="PS50216">
    <property type="entry name" value="DHHC"/>
    <property type="match status" value="1"/>
</dbReference>
<comment type="catalytic activity">
    <reaction evidence="7">
        <text>L-cysteinyl-[protein] + hexadecanoyl-CoA = S-hexadecanoyl-L-cysteinyl-[protein] + CoA</text>
        <dbReference type="Rhea" id="RHEA:36683"/>
        <dbReference type="Rhea" id="RHEA-COMP:10131"/>
        <dbReference type="Rhea" id="RHEA-COMP:11032"/>
        <dbReference type="ChEBI" id="CHEBI:29950"/>
        <dbReference type="ChEBI" id="CHEBI:57287"/>
        <dbReference type="ChEBI" id="CHEBI:57379"/>
        <dbReference type="ChEBI" id="CHEBI:74151"/>
        <dbReference type="EC" id="2.3.1.225"/>
    </reaction>
</comment>
<feature type="transmembrane region" description="Helical" evidence="7">
    <location>
        <begin position="56"/>
        <end position="74"/>
    </location>
</feature>
<keyword evidence="4 7" id="KW-1133">Transmembrane helix</keyword>
<dbReference type="EC" id="2.3.1.225" evidence="7"/>
<keyword evidence="2 7" id="KW-0808">Transferase</keyword>
<protein>
    <recommendedName>
        <fullName evidence="7">Palmitoyltransferase</fullName>
        <ecNumber evidence="7">2.3.1.225</ecNumber>
    </recommendedName>
</protein>
<dbReference type="InterPro" id="IPR001594">
    <property type="entry name" value="Palmitoyltrfase_DHHC"/>
</dbReference>
<name>A0A0M0JYS4_9EUKA</name>
<comment type="domain">
    <text evidence="7">The DHHC domain is required for palmitoyltransferase activity.</text>
</comment>
<dbReference type="OrthoDB" id="9909019at2759"/>
<dbReference type="Pfam" id="PF01529">
    <property type="entry name" value="DHHC"/>
    <property type="match status" value="1"/>
</dbReference>
<dbReference type="GO" id="GO:0019706">
    <property type="term" value="F:protein-cysteine S-palmitoyltransferase activity"/>
    <property type="evidence" value="ECO:0007669"/>
    <property type="project" value="UniProtKB-EC"/>
</dbReference>
<dbReference type="Proteomes" id="UP000037460">
    <property type="component" value="Unassembled WGS sequence"/>
</dbReference>
<feature type="transmembrane region" description="Helical" evidence="7">
    <location>
        <begin position="218"/>
        <end position="242"/>
    </location>
</feature>
<feature type="transmembrane region" description="Helical" evidence="7">
    <location>
        <begin position="80"/>
        <end position="101"/>
    </location>
</feature>
<evidence type="ECO:0000313" key="9">
    <source>
        <dbReference type="EMBL" id="KOO31724.1"/>
    </source>
</evidence>
<evidence type="ECO:0000256" key="5">
    <source>
        <dbReference type="ARBA" id="ARBA00023136"/>
    </source>
</evidence>
<dbReference type="AlphaFoldDB" id="A0A0M0JYS4"/>
<organism evidence="9 10">
    <name type="scientific">Chrysochromulina tobinii</name>
    <dbReference type="NCBI Taxonomy" id="1460289"/>
    <lineage>
        <taxon>Eukaryota</taxon>
        <taxon>Haptista</taxon>
        <taxon>Haptophyta</taxon>
        <taxon>Prymnesiophyceae</taxon>
        <taxon>Prymnesiales</taxon>
        <taxon>Chrysochromulinaceae</taxon>
        <taxon>Chrysochromulina</taxon>
    </lineage>
</organism>
<keyword evidence="3 7" id="KW-0812">Transmembrane</keyword>
<dbReference type="EMBL" id="JWZX01001947">
    <property type="protein sequence ID" value="KOO31724.1"/>
    <property type="molecule type" value="Genomic_DNA"/>
</dbReference>
<comment type="similarity">
    <text evidence="7">Belongs to the DHHC palmitoyltransferase family.</text>
</comment>
<evidence type="ECO:0000313" key="10">
    <source>
        <dbReference type="Proteomes" id="UP000037460"/>
    </source>
</evidence>
<sequence length="327" mass="36638">MEREAPADLKPADVIRHAESAAPVDMRPIEITTHEAAPCRCSPCNGGRAAAAPTPLIVLGLIGLNYIPLVLFLLDQQLDGGRVVSIVFFHLFLILLLLAYFMAMCTDPGVPPVEWQRKMQQAAARGESVQVCRRSGLYKPPRSHYDSVTERLTLNMDHFCPWVVNTVGFYNRKFFILFLVYTNLTLLVAVVTLFSQAWSAWDWLQDASGAQRRWFSPGIVNTVIYVAAIVIDVVLLCMLIPFMQFHLRMAARNETTIEGYTNSKYDVGARGNLQSVFGRELWTWPLPLYFHGPDGDGLHWPTTDSLRESRTVVPRATSTLPVRSSAA</sequence>
<evidence type="ECO:0000256" key="1">
    <source>
        <dbReference type="ARBA" id="ARBA00004141"/>
    </source>
</evidence>
<evidence type="ECO:0000256" key="2">
    <source>
        <dbReference type="ARBA" id="ARBA00022679"/>
    </source>
</evidence>
<evidence type="ECO:0000256" key="7">
    <source>
        <dbReference type="RuleBase" id="RU079119"/>
    </source>
</evidence>
<evidence type="ECO:0000256" key="4">
    <source>
        <dbReference type="ARBA" id="ARBA00022989"/>
    </source>
</evidence>
<dbReference type="GO" id="GO:0016020">
    <property type="term" value="C:membrane"/>
    <property type="evidence" value="ECO:0007669"/>
    <property type="project" value="UniProtKB-SubCell"/>
</dbReference>
<evidence type="ECO:0000256" key="3">
    <source>
        <dbReference type="ARBA" id="ARBA00022692"/>
    </source>
</evidence>
<feature type="domain" description="Palmitoyltransferase DHHC" evidence="8">
    <location>
        <begin position="130"/>
        <end position="261"/>
    </location>
</feature>
<dbReference type="PANTHER" id="PTHR12246">
    <property type="entry name" value="PALMITOYLTRANSFERASE ZDHHC16"/>
    <property type="match status" value="1"/>
</dbReference>
<gene>
    <name evidence="9" type="ORF">Ctob_010761</name>
</gene>
<keyword evidence="10" id="KW-1185">Reference proteome</keyword>
<reference evidence="10" key="1">
    <citation type="journal article" date="2015" name="PLoS Genet.">
        <title>Genome Sequence and Transcriptome Analyses of Chrysochromulina tobin: Metabolic Tools for Enhanced Algal Fitness in the Prominent Order Prymnesiales (Haptophyceae).</title>
        <authorList>
            <person name="Hovde B.T."/>
            <person name="Deodato C.R."/>
            <person name="Hunsperger H.M."/>
            <person name="Ryken S.A."/>
            <person name="Yost W."/>
            <person name="Jha R.K."/>
            <person name="Patterson J."/>
            <person name="Monnat R.J. Jr."/>
            <person name="Barlow S.B."/>
            <person name="Starkenburg S.R."/>
            <person name="Cattolico R.A."/>
        </authorList>
    </citation>
    <scope>NUCLEOTIDE SEQUENCE</scope>
    <source>
        <strain evidence="10">CCMP291</strain>
    </source>
</reference>
<evidence type="ECO:0000256" key="6">
    <source>
        <dbReference type="ARBA" id="ARBA00023315"/>
    </source>
</evidence>
<feature type="transmembrane region" description="Helical" evidence="7">
    <location>
        <begin position="174"/>
        <end position="198"/>
    </location>
</feature>
<comment type="caution">
    <text evidence="9">The sequence shown here is derived from an EMBL/GenBank/DDBJ whole genome shotgun (WGS) entry which is preliminary data.</text>
</comment>
<dbReference type="InterPro" id="IPR039859">
    <property type="entry name" value="PFA4/ZDH16/20/ERF2-like"/>
</dbReference>
<keyword evidence="5 7" id="KW-0472">Membrane</keyword>
<evidence type="ECO:0000259" key="8">
    <source>
        <dbReference type="Pfam" id="PF01529"/>
    </source>
</evidence>
<accession>A0A0M0JYS4</accession>